<dbReference type="AlphaFoldDB" id="A0A5E7ZMQ8"/>
<sequence>MSVLASDAVKGRMLKIKFGELVSRIGGLEAAASFCRVGKSTLARYASIVQADAECFAPVDVVRDLEALAGEPIITATLCAMADGVFVSVPNAPVGTGDLLTMMSALSSEFNDTTRVVCAGLADGNFCPVDAAKLERELDHVIRVAVGMRALARSIHGGER</sequence>
<dbReference type="RefSeq" id="WP_151991247.1">
    <property type="nucleotide sequence ID" value="NZ_LR701528.1"/>
</dbReference>
<evidence type="ECO:0000313" key="2">
    <source>
        <dbReference type="Proteomes" id="UP000326857"/>
    </source>
</evidence>
<organism evidence="1 2">
    <name type="scientific">Sphingomonas aurantiaca</name>
    <dbReference type="NCBI Taxonomy" id="185949"/>
    <lineage>
        <taxon>Bacteria</taxon>
        <taxon>Pseudomonadati</taxon>
        <taxon>Pseudomonadota</taxon>
        <taxon>Alphaproteobacteria</taxon>
        <taxon>Sphingomonadales</taxon>
        <taxon>Sphingomonadaceae</taxon>
        <taxon>Sphingomonas</taxon>
    </lineage>
</organism>
<proteinExistence type="predicted"/>
<accession>A0A5E7ZMQ8</accession>
<gene>
    <name evidence="1" type="ORF">SPHINGO391_470070</name>
</gene>
<evidence type="ECO:0000313" key="1">
    <source>
        <dbReference type="EMBL" id="VVT20450.1"/>
    </source>
</evidence>
<dbReference type="EMBL" id="CABVLI010000042">
    <property type="protein sequence ID" value="VVT20450.1"/>
    <property type="molecule type" value="Genomic_DNA"/>
</dbReference>
<protein>
    <submittedName>
        <fullName evidence="1">Uncharacterized protein</fullName>
    </submittedName>
</protein>
<name>A0A5E7ZMQ8_9SPHN</name>
<dbReference type="Proteomes" id="UP000326857">
    <property type="component" value="Unassembled WGS sequence"/>
</dbReference>
<reference evidence="1 2" key="1">
    <citation type="submission" date="2019-09" db="EMBL/GenBank/DDBJ databases">
        <authorList>
            <person name="Dittami M. S."/>
        </authorList>
    </citation>
    <scope>NUCLEOTIDE SEQUENCE [LARGE SCALE GENOMIC DNA]</scope>
    <source>
        <strain evidence="1">SPHINGO391</strain>
    </source>
</reference>